<dbReference type="PROSITE" id="PS50853">
    <property type="entry name" value="FN3"/>
    <property type="match status" value="1"/>
</dbReference>
<name>A0A9D7SCB8_9BACT</name>
<dbReference type="AlphaFoldDB" id="A0A9D7SCB8"/>
<dbReference type="InterPro" id="IPR045087">
    <property type="entry name" value="Cu-oxidase_fam"/>
</dbReference>
<proteinExistence type="predicted"/>
<evidence type="ECO:0000313" key="3">
    <source>
        <dbReference type="Proteomes" id="UP000886657"/>
    </source>
</evidence>
<dbReference type="SUPFAM" id="SSF49503">
    <property type="entry name" value="Cupredoxins"/>
    <property type="match status" value="3"/>
</dbReference>
<dbReference type="Gene3D" id="2.60.40.10">
    <property type="entry name" value="Immunoglobulins"/>
    <property type="match status" value="1"/>
</dbReference>
<evidence type="ECO:0000259" key="1">
    <source>
        <dbReference type="PROSITE" id="PS50853"/>
    </source>
</evidence>
<comment type="caution">
    <text evidence="2">The sequence shown here is derived from an EMBL/GenBank/DDBJ whole genome shotgun (WGS) entry which is preliminary data.</text>
</comment>
<dbReference type="InterPro" id="IPR003961">
    <property type="entry name" value="FN3_dom"/>
</dbReference>
<dbReference type="EMBL" id="JADKIO010000002">
    <property type="protein sequence ID" value="MBK9794919.1"/>
    <property type="molecule type" value="Genomic_DNA"/>
</dbReference>
<protein>
    <submittedName>
        <fullName evidence="2">Multicopper oxidase domain-containing protein</fullName>
    </submittedName>
</protein>
<evidence type="ECO:0000313" key="2">
    <source>
        <dbReference type="EMBL" id="MBK9794919.1"/>
    </source>
</evidence>
<dbReference type="Gene3D" id="2.60.40.420">
    <property type="entry name" value="Cupredoxins - blue copper proteins"/>
    <property type="match status" value="3"/>
</dbReference>
<dbReference type="InterPro" id="IPR008972">
    <property type="entry name" value="Cupredoxin"/>
</dbReference>
<dbReference type="InterPro" id="IPR036116">
    <property type="entry name" value="FN3_sf"/>
</dbReference>
<dbReference type="SMART" id="SM00060">
    <property type="entry name" value="FN3"/>
    <property type="match status" value="1"/>
</dbReference>
<feature type="domain" description="Fibronectin type-III" evidence="1">
    <location>
        <begin position="882"/>
        <end position="982"/>
    </location>
</feature>
<dbReference type="Proteomes" id="UP000886657">
    <property type="component" value="Unassembled WGS sequence"/>
</dbReference>
<sequence length="1146" mass="122778">MNPLGTPDYMSGLVPNYANSPIIRKFVDTLPGLGAANANNLGNFIPIATPNTTAFPGSDYYDIDLVDYTQQLHSDLPPTRLRGYKDKNAGADGQAHYLGPVILAQRDRPVRIRFNNKLGIGNAGNLPIPMDPTLMGAGPGPGGTTFTQNRAELHLHGGLSPWISDGTPHQWFTPAGDPTANKKGVAFRHVPDMGSVLPGGLNDPADGIGTYFYTNQQSGRFLFYHDHSFGLTRLNVYMGEAAGYLIIDPVETKLIADGILPSNGGGVYNYGIPLIFQDKTFVPGPSDLAYQDPTWDTTNWGGYGDLWYPHVYMPNQNPDDPSGANAMGRWDYGPWFWPPLPVATTDVTPVNTIPKAHGPVPGANPGDPSYPGTPNPSLTPEAFMDTPLVNGTPYPKLTVLPQAYRFRLLNASNDRPFGFAFYEADPAAPTEVKMVDASPVEAFWAAQAGLVDAAGVSLWPADGRAGGVVDWRTIGPDIIVIGTESGFLPAPVKLKSQATTYNYNRRDIVVLDIQNHPLFLAPAERADIIVDFSAWKGKTLILYNDMLAPVPAFDVRYDYFTGAPDQTPTGGAPSTLPGYGPNTRTLMQIQVANTTPAAAFDFAALENAFKSTPTSNGAFAATQHPPIVPQTFYNSAMNTNHAADTYASIQAYELPYTRTENGQPVIMPLQPKAIQELFELDYGRMNATLGIELPLTNFNNQTTIPLGYSEPATEIMTDGTTQLWKITHNGVDTHPVHFHLFDVQIVNRVGWDGAVRFPEATEIGWKETVRMKPLEDIIVAMRPLSPKLPFVLGNSVRSIDPTKTAISRISVTDLATGAPNQGNLGNQVQVSNSNGILGATPDLDTVGAGYNYGWEYVWHCHILGHEENDFMRPLVLNVATTVPANPTALAATVNGPTRVDLAWTDGSTNETGFRIERNPGPNGETAFTKLGATVPDQNNFTDFTVVSGTSYDYRVFAYNQAGDSSVASNTVTIAPGAVTNPTSVALVAAPVTSAPKGTAVTFTATPTGGTGHQFQFLVDGAIVQAYSSTATYVLPGTTLVGTYAVTVNVRTSLASTVVTAPLPSPHPPHRSHRPPAAPNPPATICSPPHKFTAAGLGSAAPVSISSLWCCCCRAYVTASTYTGPCCDLWRTSSEGGCSDQYCIPCP</sequence>
<dbReference type="InterPro" id="IPR013783">
    <property type="entry name" value="Ig-like_fold"/>
</dbReference>
<dbReference type="PANTHER" id="PTHR48267:SF1">
    <property type="entry name" value="BILIRUBIN OXIDASE"/>
    <property type="match status" value="1"/>
</dbReference>
<organism evidence="2 3">
    <name type="scientific">Candidatus Geothrix skivensis</name>
    <dbReference type="NCBI Taxonomy" id="2954439"/>
    <lineage>
        <taxon>Bacteria</taxon>
        <taxon>Pseudomonadati</taxon>
        <taxon>Acidobacteriota</taxon>
        <taxon>Holophagae</taxon>
        <taxon>Holophagales</taxon>
        <taxon>Holophagaceae</taxon>
        <taxon>Geothrix</taxon>
    </lineage>
</organism>
<dbReference type="CDD" id="cd00063">
    <property type="entry name" value="FN3"/>
    <property type="match status" value="1"/>
</dbReference>
<dbReference type="CDD" id="cd13844">
    <property type="entry name" value="CuRO_1_BOD_CotA_like"/>
    <property type="match status" value="1"/>
</dbReference>
<accession>A0A9D7SCB8</accession>
<dbReference type="PANTHER" id="PTHR48267">
    <property type="entry name" value="CUPREDOXIN SUPERFAMILY PROTEIN"/>
    <property type="match status" value="1"/>
</dbReference>
<reference evidence="2" key="1">
    <citation type="submission" date="2020-10" db="EMBL/GenBank/DDBJ databases">
        <title>Connecting structure to function with the recovery of over 1000 high-quality activated sludge metagenome-assembled genomes encoding full-length rRNA genes using long-read sequencing.</title>
        <authorList>
            <person name="Singleton C.M."/>
            <person name="Petriglieri F."/>
            <person name="Kristensen J.M."/>
            <person name="Kirkegaard R.H."/>
            <person name="Michaelsen T.Y."/>
            <person name="Andersen M.H."/>
            <person name="Karst S.M."/>
            <person name="Dueholm M.S."/>
            <person name="Nielsen P.H."/>
            <person name="Albertsen M."/>
        </authorList>
    </citation>
    <scope>NUCLEOTIDE SEQUENCE</scope>
    <source>
        <strain evidence="2">Skiv_18-Q3-R9-52_MAXAC.067</strain>
    </source>
</reference>
<gene>
    <name evidence="2" type="ORF">IPP58_00190</name>
</gene>
<dbReference type="SUPFAM" id="SSF49265">
    <property type="entry name" value="Fibronectin type III"/>
    <property type="match status" value="1"/>
</dbReference>